<feature type="region of interest" description="Disordered" evidence="1">
    <location>
        <begin position="291"/>
        <end position="328"/>
    </location>
</feature>
<dbReference type="InterPro" id="IPR035899">
    <property type="entry name" value="DBL_dom_sf"/>
</dbReference>
<feature type="compositionally biased region" description="Basic and acidic residues" evidence="1">
    <location>
        <begin position="41"/>
        <end position="50"/>
    </location>
</feature>
<dbReference type="GO" id="GO:0005085">
    <property type="term" value="F:guanyl-nucleotide exchange factor activity"/>
    <property type="evidence" value="ECO:0007669"/>
    <property type="project" value="InterPro"/>
</dbReference>
<feature type="compositionally biased region" description="Basic and acidic residues" evidence="1">
    <location>
        <begin position="399"/>
        <end position="409"/>
    </location>
</feature>
<dbReference type="EMBL" id="ML143463">
    <property type="protein sequence ID" value="TBU25297.1"/>
    <property type="molecule type" value="Genomic_DNA"/>
</dbReference>
<feature type="region of interest" description="Disordered" evidence="1">
    <location>
        <begin position="82"/>
        <end position="102"/>
    </location>
</feature>
<feature type="region of interest" description="Disordered" evidence="1">
    <location>
        <begin position="365"/>
        <end position="410"/>
    </location>
</feature>
<feature type="compositionally biased region" description="Polar residues" evidence="1">
    <location>
        <begin position="381"/>
        <end position="392"/>
    </location>
</feature>
<gene>
    <name evidence="3" type="ORF">BD311DRAFT_780384</name>
</gene>
<feature type="region of interest" description="Disordered" evidence="1">
    <location>
        <begin position="27"/>
        <end position="50"/>
    </location>
</feature>
<accession>A0A4Q9MF35</accession>
<dbReference type="PROSITE" id="PS50010">
    <property type="entry name" value="DH_2"/>
    <property type="match status" value="1"/>
</dbReference>
<feature type="region of interest" description="Disordered" evidence="1">
    <location>
        <begin position="466"/>
        <end position="492"/>
    </location>
</feature>
<protein>
    <recommendedName>
        <fullName evidence="2">DH domain-containing protein</fullName>
    </recommendedName>
</protein>
<dbReference type="SUPFAM" id="SSF48065">
    <property type="entry name" value="DBL homology domain (DH-domain)"/>
    <property type="match status" value="1"/>
</dbReference>
<dbReference type="Proteomes" id="UP000292957">
    <property type="component" value="Unassembled WGS sequence"/>
</dbReference>
<evidence type="ECO:0000259" key="2">
    <source>
        <dbReference type="PROSITE" id="PS50010"/>
    </source>
</evidence>
<dbReference type="InterPro" id="IPR000219">
    <property type="entry name" value="DH_dom"/>
</dbReference>
<dbReference type="AlphaFoldDB" id="A0A4Q9MF35"/>
<feature type="compositionally biased region" description="Acidic residues" evidence="1">
    <location>
        <begin position="85"/>
        <end position="102"/>
    </location>
</feature>
<evidence type="ECO:0000256" key="1">
    <source>
        <dbReference type="SAM" id="MobiDB-lite"/>
    </source>
</evidence>
<proteinExistence type="predicted"/>
<reference evidence="3" key="1">
    <citation type="submission" date="2019-01" db="EMBL/GenBank/DDBJ databases">
        <title>Draft genome sequences of three monokaryotic isolates of the white-rot basidiomycete fungus Dichomitus squalens.</title>
        <authorList>
            <consortium name="DOE Joint Genome Institute"/>
            <person name="Lopez S.C."/>
            <person name="Andreopoulos B."/>
            <person name="Pangilinan J."/>
            <person name="Lipzen A."/>
            <person name="Riley R."/>
            <person name="Ahrendt S."/>
            <person name="Ng V."/>
            <person name="Barry K."/>
            <person name="Daum C."/>
            <person name="Grigoriev I.V."/>
            <person name="Hilden K.S."/>
            <person name="Makela M.R."/>
            <person name="de Vries R.P."/>
        </authorList>
    </citation>
    <scope>NUCLEOTIDE SEQUENCE [LARGE SCALE GENOMIC DNA]</scope>
    <source>
        <strain evidence="3">OM18370.1</strain>
    </source>
</reference>
<dbReference type="OrthoDB" id="660555at2759"/>
<feature type="domain" description="DH" evidence="2">
    <location>
        <begin position="401"/>
        <end position="461"/>
    </location>
</feature>
<name>A0A4Q9MF35_9APHY</name>
<sequence length="492" mass="53363">MADVPDEVLLQHLERLRKESMALARGMLPGRGSAAPSQVGHGDDDTTYDPRDRRSSYFFGGPCEMGISPRSPSRARFSVGHDDRDFDGEYSDEETFSGEEDEEDWNTARQVLFRCRELVQTERNYQNRLRELASTELSHHYASLVAKHVPALLSVSQTLLNHVMDDPSAWGVSAAFIGCEEDLECALVAWAGVVGEFFIEDANLRPPKKLTKKLGDDALSNHPHDSPSSAIGRVLRTRSQAAISSTIPGSMAARRFSSTMSDIGHGETLSSVGHESTGMFTAALGTGLAFGLGGPPMSSPPTLEPDVGSSARSSKARSLHGHGGLTRVSTISSNLGLSRAVNAWKRKSMPSSLSVLPSLSIASSPAASHTRSPASAHGTGYTHSPRSTSSAQGHGMPQKKSEQERKMTVRDLAIQPVQRVMRYVLQYRDLLEHTPTSSPSRALVERAYDSALRIAKKCDRAQAHAAFLHQSPPTSTPTKNEKPISRQKSITK</sequence>
<dbReference type="Pfam" id="PF00621">
    <property type="entry name" value="RhoGEF"/>
    <property type="match status" value="1"/>
</dbReference>
<dbReference type="Gene3D" id="1.20.900.10">
    <property type="entry name" value="Dbl homology (DH) domain"/>
    <property type="match status" value="1"/>
</dbReference>
<evidence type="ECO:0000313" key="3">
    <source>
        <dbReference type="EMBL" id="TBU25297.1"/>
    </source>
</evidence>
<organism evidence="3">
    <name type="scientific">Dichomitus squalens</name>
    <dbReference type="NCBI Taxonomy" id="114155"/>
    <lineage>
        <taxon>Eukaryota</taxon>
        <taxon>Fungi</taxon>
        <taxon>Dikarya</taxon>
        <taxon>Basidiomycota</taxon>
        <taxon>Agaricomycotina</taxon>
        <taxon>Agaricomycetes</taxon>
        <taxon>Polyporales</taxon>
        <taxon>Polyporaceae</taxon>
        <taxon>Dichomitus</taxon>
    </lineage>
</organism>